<dbReference type="PANTHER" id="PTHR33054">
    <property type="entry name" value="CCHC-TYPE DOMAIN-CONTAINING PROTEIN"/>
    <property type="match status" value="1"/>
</dbReference>
<name>A0A9J5Y818_SOLCO</name>
<evidence type="ECO:0000313" key="4">
    <source>
        <dbReference type="Proteomes" id="UP000824120"/>
    </source>
</evidence>
<accession>A0A9J5Y818</accession>
<dbReference type="Proteomes" id="UP000824120">
    <property type="component" value="Chromosome 7"/>
</dbReference>
<protein>
    <submittedName>
        <fullName evidence="3">Uncharacterized protein</fullName>
    </submittedName>
</protein>
<organism evidence="3 4">
    <name type="scientific">Solanum commersonii</name>
    <name type="common">Commerson's wild potato</name>
    <name type="synonym">Commerson's nightshade</name>
    <dbReference type="NCBI Taxonomy" id="4109"/>
    <lineage>
        <taxon>Eukaryota</taxon>
        <taxon>Viridiplantae</taxon>
        <taxon>Streptophyta</taxon>
        <taxon>Embryophyta</taxon>
        <taxon>Tracheophyta</taxon>
        <taxon>Spermatophyta</taxon>
        <taxon>Magnoliopsida</taxon>
        <taxon>eudicotyledons</taxon>
        <taxon>Gunneridae</taxon>
        <taxon>Pentapetalae</taxon>
        <taxon>asterids</taxon>
        <taxon>lamiids</taxon>
        <taxon>Solanales</taxon>
        <taxon>Solanaceae</taxon>
        <taxon>Solanoideae</taxon>
        <taxon>Solaneae</taxon>
        <taxon>Solanum</taxon>
    </lineage>
</organism>
<proteinExistence type="predicted"/>
<gene>
    <name evidence="3" type="ORF">H5410_037287</name>
</gene>
<comment type="caution">
    <text evidence="3">The sequence shown here is derived from an EMBL/GenBank/DDBJ whole genome shotgun (WGS) entry which is preliminary data.</text>
</comment>
<keyword evidence="4" id="KW-1185">Reference proteome</keyword>
<reference evidence="3 4" key="1">
    <citation type="submission" date="2020-09" db="EMBL/GenBank/DDBJ databases">
        <title>De no assembly of potato wild relative species, Solanum commersonii.</title>
        <authorList>
            <person name="Cho K."/>
        </authorList>
    </citation>
    <scope>NUCLEOTIDE SEQUENCE [LARGE SCALE GENOMIC DNA]</scope>
    <source>
        <strain evidence="3">LZ3.2</strain>
        <tissue evidence="3">Leaf</tissue>
    </source>
</reference>
<evidence type="ECO:0000259" key="1">
    <source>
        <dbReference type="Pfam" id="PF24496"/>
    </source>
</evidence>
<sequence>MREHQIDFSPGSLARKYIQNEFLNEKLNRYKTWFFDTYSKEDLNNISQEFYETCALHNHIMFFVPWFITTHLPLFINVLERSYKDESGNIIQSIYPPQAPFILLNNTGITFTTFHKFIDNEVAAPDVPIQRPPEIQDFILRPLHDLESLLDKKFSEFGASAKPISLAEDFADEMEATFDFKTQVEMEVNKLHGYPKKNSGNTYARKPKRDWNQTNTSYSGREIYEWNLDGLTDRQLTILVHRMLMYATICKNVNNTDRTICKMIIAGFTGQLRGWWDNYMTLDLKAAVINAKATAEGVNNLGFSLVKNREDVVYTLVLTILEHFSGRFTNQYETIISLLNGLRCRHLKRVKKTLRDPQ</sequence>
<dbReference type="AlphaFoldDB" id="A0A9J5Y818"/>
<feature type="domain" description="DUF7588" evidence="1">
    <location>
        <begin position="15"/>
        <end position="78"/>
    </location>
</feature>
<dbReference type="PANTHER" id="PTHR33054:SF12">
    <property type="entry name" value="ZINC KNUCKLE FAMILY PROTEIN"/>
    <property type="match status" value="1"/>
</dbReference>
<evidence type="ECO:0000313" key="3">
    <source>
        <dbReference type="EMBL" id="KAG5596055.1"/>
    </source>
</evidence>
<dbReference type="OrthoDB" id="1735266at2759"/>
<dbReference type="EMBL" id="JACXVP010000007">
    <property type="protein sequence ID" value="KAG5596055.1"/>
    <property type="molecule type" value="Genomic_DNA"/>
</dbReference>
<dbReference type="InterPro" id="IPR056648">
    <property type="entry name" value="DUF7746"/>
</dbReference>
<feature type="domain" description="DUF7746" evidence="2">
    <location>
        <begin position="218"/>
        <end position="313"/>
    </location>
</feature>
<dbReference type="Pfam" id="PF24496">
    <property type="entry name" value="DUF7588"/>
    <property type="match status" value="1"/>
</dbReference>
<dbReference type="InterPro" id="IPR056010">
    <property type="entry name" value="DUF7588"/>
</dbReference>
<evidence type="ECO:0000259" key="2">
    <source>
        <dbReference type="Pfam" id="PF24925"/>
    </source>
</evidence>
<dbReference type="Pfam" id="PF24925">
    <property type="entry name" value="DUF7746"/>
    <property type="match status" value="1"/>
</dbReference>